<dbReference type="AlphaFoldDB" id="D1C9P0"/>
<dbReference type="InterPro" id="IPR005475">
    <property type="entry name" value="Transketolase-like_Pyr-bd"/>
</dbReference>
<dbReference type="Gene3D" id="3.40.50.970">
    <property type="match status" value="1"/>
</dbReference>
<organism evidence="5 6">
    <name type="scientific">Sphaerobacter thermophilus (strain ATCC 49802 / DSM 20745 / KCCM 41009 / NCIMB 13125 / S 6022)</name>
    <dbReference type="NCBI Taxonomy" id="479434"/>
    <lineage>
        <taxon>Bacteria</taxon>
        <taxon>Pseudomonadati</taxon>
        <taxon>Thermomicrobiota</taxon>
        <taxon>Thermomicrobia</taxon>
        <taxon>Sphaerobacterales</taxon>
        <taxon>Sphaerobacterineae</taxon>
        <taxon>Sphaerobacteraceae</taxon>
        <taxon>Sphaerobacter</taxon>
    </lineage>
</organism>
<accession>D1C9P0</accession>
<reference evidence="6" key="1">
    <citation type="submission" date="2009-11" db="EMBL/GenBank/DDBJ databases">
        <title>The complete chromosome 2 of Sphaerobacter thermophilus DSM 20745.</title>
        <authorList>
            <person name="Lucas S."/>
            <person name="Copeland A."/>
            <person name="Lapidus A."/>
            <person name="Glavina del Rio T."/>
            <person name="Dalin E."/>
            <person name="Tice H."/>
            <person name="Bruce D."/>
            <person name="Goodwin L."/>
            <person name="Pitluck S."/>
            <person name="Kyrpides N."/>
            <person name="Mavromatis K."/>
            <person name="Ivanova N."/>
            <person name="Mikhailova N."/>
            <person name="LaButti K.M."/>
            <person name="Clum A."/>
            <person name="Sun H.I."/>
            <person name="Brettin T."/>
            <person name="Detter J.C."/>
            <person name="Han C."/>
            <person name="Larimer F."/>
            <person name="Land M."/>
            <person name="Hauser L."/>
            <person name="Markowitz V."/>
            <person name="Cheng J.F."/>
            <person name="Hugenholtz P."/>
            <person name="Woyke T."/>
            <person name="Wu D."/>
            <person name="Steenblock K."/>
            <person name="Schneider S."/>
            <person name="Pukall R."/>
            <person name="Goeker M."/>
            <person name="Klenk H.P."/>
            <person name="Eisen J.A."/>
        </authorList>
    </citation>
    <scope>NUCLEOTIDE SEQUENCE [LARGE SCALE GENOMIC DNA]</scope>
    <source>
        <strain evidence="6">ATCC 49802 / DSM 20745 / S 6022</strain>
    </source>
</reference>
<dbReference type="Proteomes" id="UP000002027">
    <property type="component" value="Chromosome 2"/>
</dbReference>
<evidence type="ECO:0000259" key="4">
    <source>
        <dbReference type="SMART" id="SM00861"/>
    </source>
</evidence>
<dbReference type="eggNOG" id="COG0022">
    <property type="taxonomic scope" value="Bacteria"/>
</dbReference>
<dbReference type="EMBL" id="CP001824">
    <property type="protein sequence ID" value="ACZ40533.1"/>
    <property type="molecule type" value="Genomic_DNA"/>
</dbReference>
<dbReference type="Pfam" id="PF02779">
    <property type="entry name" value="Transket_pyr"/>
    <property type="match status" value="1"/>
</dbReference>
<evidence type="ECO:0000256" key="3">
    <source>
        <dbReference type="ARBA" id="ARBA00023052"/>
    </source>
</evidence>
<dbReference type="Gene3D" id="3.40.50.920">
    <property type="match status" value="1"/>
</dbReference>
<dbReference type="InterPro" id="IPR033248">
    <property type="entry name" value="Transketolase_C"/>
</dbReference>
<dbReference type="PANTHER" id="PTHR43257">
    <property type="entry name" value="PYRUVATE DEHYDROGENASE E1 COMPONENT BETA SUBUNIT"/>
    <property type="match status" value="1"/>
</dbReference>
<dbReference type="CDD" id="cd07036">
    <property type="entry name" value="TPP_PYR_E1-PDHc-beta_like"/>
    <property type="match status" value="1"/>
</dbReference>
<protein>
    <submittedName>
        <fullName evidence="5">Transketolase central region</fullName>
    </submittedName>
</protein>
<dbReference type="InterPro" id="IPR029061">
    <property type="entry name" value="THDP-binding"/>
</dbReference>
<proteinExistence type="predicted"/>
<dbReference type="SMART" id="SM00861">
    <property type="entry name" value="Transket_pyr"/>
    <property type="match status" value="1"/>
</dbReference>
<dbReference type="RefSeq" id="WP_012873568.1">
    <property type="nucleotide sequence ID" value="NC_013524.1"/>
</dbReference>
<dbReference type="HOGENOM" id="CLU_012907_1_0_0"/>
<dbReference type="FunFam" id="3.40.50.920:FF:000001">
    <property type="entry name" value="Pyruvate dehydrogenase E1 beta subunit"/>
    <property type="match status" value="1"/>
</dbReference>
<dbReference type="SUPFAM" id="SSF52518">
    <property type="entry name" value="Thiamin diphosphate-binding fold (THDP-binding)"/>
    <property type="match status" value="1"/>
</dbReference>
<sequence>MSARTMKGIAFAIAEAIDQEMSGNPKVVVMGEDVTYWGAVFGFTMGLHQKYGRERVIDTPITEQTFMGMAVGAAATGMHPVVSLMFVDFLGAGFDQMYNHMAKNHYMSGGQFAMPVTVLTAIGGGYGDAAQHSQVLYGLFAHVPGFKVVVPSTAYDAKGLTLTALRDNNPVVIFGHKLLTGLPFLPFEGEEETVPEEPYTIPFGQAAVRREGSDLTIVAAGVMVPRSLRAAERLAQDGIDAEVIDVRTLVPLDTDTLVASARKTGRVLIVDEDYQSYGMTGELAFRIQAAAFDALKAPIHRLAVPDVPIPFSEPLESAVIPGVDRIVEEARALAGAQVTAD</sequence>
<dbReference type="SUPFAM" id="SSF52922">
    <property type="entry name" value="TK C-terminal domain-like"/>
    <property type="match status" value="1"/>
</dbReference>
<gene>
    <name evidence="5" type="ordered locus">Sthe_3133</name>
</gene>
<evidence type="ECO:0000313" key="6">
    <source>
        <dbReference type="Proteomes" id="UP000002027"/>
    </source>
</evidence>
<dbReference type="OrthoDB" id="8732661at2"/>
<keyword evidence="3" id="KW-0786">Thiamine pyrophosphate</keyword>
<evidence type="ECO:0000313" key="5">
    <source>
        <dbReference type="EMBL" id="ACZ40533.1"/>
    </source>
</evidence>
<reference evidence="5 6" key="2">
    <citation type="journal article" date="2010" name="Stand. Genomic Sci.">
        <title>Complete genome sequence of Desulfohalobium retbaense type strain (HR(100)).</title>
        <authorList>
            <person name="Spring S."/>
            <person name="Nolan M."/>
            <person name="Lapidus A."/>
            <person name="Glavina Del Rio T."/>
            <person name="Copeland A."/>
            <person name="Tice H."/>
            <person name="Cheng J.F."/>
            <person name="Lucas S."/>
            <person name="Land M."/>
            <person name="Chen F."/>
            <person name="Bruce D."/>
            <person name="Goodwin L."/>
            <person name="Pitluck S."/>
            <person name="Ivanova N."/>
            <person name="Mavromatis K."/>
            <person name="Mikhailova N."/>
            <person name="Pati A."/>
            <person name="Chen A."/>
            <person name="Palaniappan K."/>
            <person name="Hauser L."/>
            <person name="Chang Y.J."/>
            <person name="Jeffries C.D."/>
            <person name="Munk C."/>
            <person name="Kiss H."/>
            <person name="Chain P."/>
            <person name="Han C."/>
            <person name="Brettin T."/>
            <person name="Detter J.C."/>
            <person name="Schuler E."/>
            <person name="Goker M."/>
            <person name="Rohde M."/>
            <person name="Bristow J."/>
            <person name="Eisen J.A."/>
            <person name="Markowitz V."/>
            <person name="Hugenholtz P."/>
            <person name="Kyrpides N.C."/>
            <person name="Klenk H.P."/>
        </authorList>
    </citation>
    <scope>NUCLEOTIDE SEQUENCE [LARGE SCALE GENOMIC DNA]</scope>
    <source>
        <strain evidence="6">ATCC 49802 / DSM 20745 / S 6022</strain>
    </source>
</reference>
<feature type="domain" description="Transketolase-like pyrimidine-binding" evidence="4">
    <location>
        <begin position="7"/>
        <end position="182"/>
    </location>
</feature>
<dbReference type="KEGG" id="sti:Sthe_3133"/>
<dbReference type="GO" id="GO:0016491">
    <property type="term" value="F:oxidoreductase activity"/>
    <property type="evidence" value="ECO:0007669"/>
    <property type="project" value="UniProtKB-KW"/>
</dbReference>
<comment type="cofactor">
    <cofactor evidence="1">
        <name>thiamine diphosphate</name>
        <dbReference type="ChEBI" id="CHEBI:58937"/>
    </cofactor>
</comment>
<dbReference type="FunFam" id="3.40.50.970:FF:000001">
    <property type="entry name" value="Pyruvate dehydrogenase E1 beta subunit"/>
    <property type="match status" value="1"/>
</dbReference>
<evidence type="ECO:0000256" key="2">
    <source>
        <dbReference type="ARBA" id="ARBA00023002"/>
    </source>
</evidence>
<dbReference type="PANTHER" id="PTHR43257:SF2">
    <property type="entry name" value="PYRUVATE DEHYDROGENASE E1 COMPONENT SUBUNIT BETA"/>
    <property type="match status" value="1"/>
</dbReference>
<dbReference type="STRING" id="479434.Sthe_3133"/>
<name>D1C9P0_SPHTD</name>
<dbReference type="InterPro" id="IPR009014">
    <property type="entry name" value="Transketo_C/PFOR_II"/>
</dbReference>
<keyword evidence="2" id="KW-0560">Oxidoreductase</keyword>
<dbReference type="InParanoid" id="D1C9P0"/>
<keyword evidence="6" id="KW-1185">Reference proteome</keyword>
<evidence type="ECO:0000256" key="1">
    <source>
        <dbReference type="ARBA" id="ARBA00001964"/>
    </source>
</evidence>
<dbReference type="Pfam" id="PF02780">
    <property type="entry name" value="Transketolase_C"/>
    <property type="match status" value="1"/>
</dbReference>